<protein>
    <recommendedName>
        <fullName evidence="1">Putative restriction endonuclease domain-containing protein</fullName>
    </recommendedName>
</protein>
<keyword evidence="3" id="KW-1185">Reference proteome</keyword>
<dbReference type="Proteomes" id="UP000069205">
    <property type="component" value="Chromosome"/>
</dbReference>
<accession>A0A0K2GG39</accession>
<dbReference type="AlphaFoldDB" id="A0A0K2GG39"/>
<dbReference type="SUPFAM" id="SSF52980">
    <property type="entry name" value="Restriction endonuclease-like"/>
    <property type="match status" value="1"/>
</dbReference>
<dbReference type="OrthoDB" id="9804532at2"/>
<gene>
    <name evidence="2" type="ORF">NITMOv2_3523</name>
</gene>
<reference evidence="2 3" key="1">
    <citation type="journal article" date="2015" name="Proc. Natl. Acad. Sci. U.S.A.">
        <title>Expanded metabolic versatility of ubiquitous nitrite-oxidizing bacteria from the genus Nitrospira.</title>
        <authorList>
            <person name="Koch H."/>
            <person name="Lucker S."/>
            <person name="Albertsen M."/>
            <person name="Kitzinger K."/>
            <person name="Herbold C."/>
            <person name="Spieck E."/>
            <person name="Nielsen P.H."/>
            <person name="Wagner M."/>
            <person name="Daims H."/>
        </authorList>
    </citation>
    <scope>NUCLEOTIDE SEQUENCE [LARGE SCALE GENOMIC DNA]</scope>
    <source>
        <strain evidence="2 3">NSP M-1</strain>
    </source>
</reference>
<evidence type="ECO:0000313" key="3">
    <source>
        <dbReference type="Proteomes" id="UP000069205"/>
    </source>
</evidence>
<dbReference type="KEGG" id="nmv:NITMOv2_3523"/>
<dbReference type="InterPro" id="IPR011335">
    <property type="entry name" value="Restrct_endonuc-II-like"/>
</dbReference>
<dbReference type="EMBL" id="CP011801">
    <property type="protein sequence ID" value="ALA59915.1"/>
    <property type="molecule type" value="Genomic_DNA"/>
</dbReference>
<dbReference type="InterPro" id="IPR012296">
    <property type="entry name" value="Nuclease_put_TT1808"/>
</dbReference>
<dbReference type="PATRIC" id="fig|42253.5.peg.3474"/>
<evidence type="ECO:0000259" key="1">
    <source>
        <dbReference type="Pfam" id="PF05685"/>
    </source>
</evidence>
<dbReference type="CDD" id="cd06260">
    <property type="entry name" value="DUF820-like"/>
    <property type="match status" value="1"/>
</dbReference>
<evidence type="ECO:0000313" key="2">
    <source>
        <dbReference type="EMBL" id="ALA59915.1"/>
    </source>
</evidence>
<feature type="domain" description="Putative restriction endonuclease" evidence="1">
    <location>
        <begin position="15"/>
        <end position="177"/>
    </location>
</feature>
<dbReference type="RefSeq" id="WP_053380853.1">
    <property type="nucleotide sequence ID" value="NZ_CP011801.1"/>
</dbReference>
<dbReference type="InterPro" id="IPR008538">
    <property type="entry name" value="Uma2"/>
</dbReference>
<sequence length="197" mass="22568">MGHPSKKEPGAKYTWQDYLTWPEDERWEVIDGRAYAMTPSPSFGHQRLAGNLFAILREKLRGKRCIPAIAPLDVYLDEHNFVQPDVLVVCDPAKIKDRIYGAPDVVIEVLSPSTGLKDKREKKALYERFSVREYILIHPEELLIERYWLDGGKFQGPDLLGAGERLVIRVLEELEIALWEVFDVAPPEPEKEQDGQA</sequence>
<organism evidence="2 3">
    <name type="scientific">Nitrospira moscoviensis</name>
    <dbReference type="NCBI Taxonomy" id="42253"/>
    <lineage>
        <taxon>Bacteria</taxon>
        <taxon>Pseudomonadati</taxon>
        <taxon>Nitrospirota</taxon>
        <taxon>Nitrospiria</taxon>
        <taxon>Nitrospirales</taxon>
        <taxon>Nitrospiraceae</taxon>
        <taxon>Nitrospira</taxon>
    </lineage>
</organism>
<dbReference type="PANTHER" id="PTHR36558:SF1">
    <property type="entry name" value="RESTRICTION ENDONUCLEASE DOMAIN-CONTAINING PROTEIN-RELATED"/>
    <property type="match status" value="1"/>
</dbReference>
<dbReference type="PANTHER" id="PTHR36558">
    <property type="entry name" value="GLR1098 PROTEIN"/>
    <property type="match status" value="1"/>
</dbReference>
<name>A0A0K2GG39_NITMO</name>
<proteinExistence type="predicted"/>
<dbReference type="STRING" id="42253.NITMOv2_3523"/>
<dbReference type="Gene3D" id="3.90.1570.10">
    <property type="entry name" value="tt1808, chain A"/>
    <property type="match status" value="1"/>
</dbReference>
<dbReference type="Pfam" id="PF05685">
    <property type="entry name" value="Uma2"/>
    <property type="match status" value="1"/>
</dbReference>